<dbReference type="GO" id="GO:0016020">
    <property type="term" value="C:membrane"/>
    <property type="evidence" value="ECO:0007669"/>
    <property type="project" value="InterPro"/>
</dbReference>
<keyword evidence="1" id="KW-1133">Transmembrane helix</keyword>
<reference evidence="3 4" key="1">
    <citation type="submission" date="2016-11" db="EMBL/GenBank/DDBJ databases">
        <authorList>
            <person name="Varghese N."/>
            <person name="Submissions S."/>
        </authorList>
    </citation>
    <scope>NUCLEOTIDE SEQUENCE [LARGE SCALE GENOMIC DNA]</scope>
    <source>
        <strain evidence="3 4">DSM 28249</strain>
    </source>
</reference>
<feature type="transmembrane region" description="Helical" evidence="1">
    <location>
        <begin position="72"/>
        <end position="94"/>
    </location>
</feature>
<dbReference type="Proteomes" id="UP000322545">
    <property type="component" value="Unassembled WGS sequence"/>
</dbReference>
<evidence type="ECO:0000313" key="4">
    <source>
        <dbReference type="Proteomes" id="UP000322545"/>
    </source>
</evidence>
<feature type="domain" description="EamA" evidence="2">
    <location>
        <begin position="15"/>
        <end position="148"/>
    </location>
</feature>
<proteinExistence type="predicted"/>
<dbReference type="InterPro" id="IPR037185">
    <property type="entry name" value="EmrE-like"/>
</dbReference>
<accession>A0A1M7F4T8</accession>
<name>A0A1M7F4T8_9RHOB</name>
<feature type="transmembrane region" description="Helical" evidence="1">
    <location>
        <begin position="246"/>
        <end position="268"/>
    </location>
</feature>
<dbReference type="RefSeq" id="WP_149779246.1">
    <property type="nucleotide sequence ID" value="NZ_FRCB01000004.1"/>
</dbReference>
<feature type="transmembrane region" description="Helical" evidence="1">
    <location>
        <begin position="274"/>
        <end position="293"/>
    </location>
</feature>
<keyword evidence="4" id="KW-1185">Reference proteome</keyword>
<feature type="transmembrane region" description="Helical" evidence="1">
    <location>
        <begin position="132"/>
        <end position="149"/>
    </location>
</feature>
<feature type="transmembrane region" description="Helical" evidence="1">
    <location>
        <begin position="190"/>
        <end position="214"/>
    </location>
</feature>
<evidence type="ECO:0000313" key="3">
    <source>
        <dbReference type="EMBL" id="SHL98768.1"/>
    </source>
</evidence>
<evidence type="ECO:0000259" key="2">
    <source>
        <dbReference type="Pfam" id="PF00892"/>
    </source>
</evidence>
<dbReference type="PANTHER" id="PTHR22911:SF79">
    <property type="entry name" value="MOBA-LIKE NTP TRANSFERASE DOMAIN-CONTAINING PROTEIN"/>
    <property type="match status" value="1"/>
</dbReference>
<evidence type="ECO:0000256" key="1">
    <source>
        <dbReference type="SAM" id="Phobius"/>
    </source>
</evidence>
<sequence>MTHATAPDLPARDLRGVTMVFFAGVLWSTVGLGIRLMDEAVVWQILFYRSLSLSVLLYVVIRLRTGQDPFVLALRTGPAGVIGGLALVAAYTGAIHAVQTTSVANAMLLFACAPFMAAILGRVILRESVRPATWIAIAVACIGIAVMVWDKFGAPSALEGNLSALGSAFGFAVFTVALRWGKAGEMLPAVFLSGLFALPIMGMICLWLGLPLVIGAQDAGLSLGMGVFQVGVGLILYTIGSKTVPAVELTLLSLAEVVLGPLWVWLFLGETATPYTLAGGAILLSAIAGNAISGARRKPPPPMV</sequence>
<feature type="transmembrane region" description="Helical" evidence="1">
    <location>
        <begin position="16"/>
        <end position="34"/>
    </location>
</feature>
<protein>
    <submittedName>
        <fullName evidence="3">EamA domain-containing membrane protein RarD</fullName>
    </submittedName>
</protein>
<gene>
    <name evidence="3" type="ORF">SAMN05443432_10436</name>
</gene>
<dbReference type="EMBL" id="FRCB01000004">
    <property type="protein sequence ID" value="SHL98768.1"/>
    <property type="molecule type" value="Genomic_DNA"/>
</dbReference>
<dbReference type="InterPro" id="IPR000620">
    <property type="entry name" value="EamA_dom"/>
</dbReference>
<keyword evidence="1" id="KW-0812">Transmembrane</keyword>
<feature type="transmembrane region" description="Helical" evidence="1">
    <location>
        <begin position="220"/>
        <end position="239"/>
    </location>
</feature>
<dbReference type="AlphaFoldDB" id="A0A1M7F4T8"/>
<dbReference type="Pfam" id="PF00892">
    <property type="entry name" value="EamA"/>
    <property type="match status" value="2"/>
</dbReference>
<dbReference type="SUPFAM" id="SSF103481">
    <property type="entry name" value="Multidrug resistance efflux transporter EmrE"/>
    <property type="match status" value="2"/>
</dbReference>
<feature type="transmembrane region" description="Helical" evidence="1">
    <location>
        <begin position="106"/>
        <end position="125"/>
    </location>
</feature>
<feature type="domain" description="EamA" evidence="2">
    <location>
        <begin position="160"/>
        <end position="288"/>
    </location>
</feature>
<feature type="transmembrane region" description="Helical" evidence="1">
    <location>
        <begin position="161"/>
        <end position="178"/>
    </location>
</feature>
<dbReference type="PANTHER" id="PTHR22911">
    <property type="entry name" value="ACYL-MALONYL CONDENSING ENZYME-RELATED"/>
    <property type="match status" value="1"/>
</dbReference>
<feature type="transmembrane region" description="Helical" evidence="1">
    <location>
        <begin position="40"/>
        <end position="60"/>
    </location>
</feature>
<organism evidence="3 4">
    <name type="scientific">Roseovarius litoreus</name>
    <dbReference type="NCBI Taxonomy" id="1155722"/>
    <lineage>
        <taxon>Bacteria</taxon>
        <taxon>Pseudomonadati</taxon>
        <taxon>Pseudomonadota</taxon>
        <taxon>Alphaproteobacteria</taxon>
        <taxon>Rhodobacterales</taxon>
        <taxon>Roseobacteraceae</taxon>
        <taxon>Roseovarius</taxon>
    </lineage>
</organism>
<keyword evidence="1" id="KW-0472">Membrane</keyword>